<dbReference type="Gene3D" id="2.40.37.10">
    <property type="entry name" value="Lyase, Ornithine Decarboxylase, Chain A, domain 1"/>
    <property type="match status" value="1"/>
</dbReference>
<proteinExistence type="inferred from homology"/>
<evidence type="ECO:0000256" key="2">
    <source>
        <dbReference type="ARBA" id="ARBA00001933"/>
    </source>
</evidence>
<dbReference type="EC" id="5.1.1.1" evidence="5"/>
<dbReference type="NCBIfam" id="TIGR00492">
    <property type="entry name" value="alr"/>
    <property type="match status" value="1"/>
</dbReference>
<dbReference type="GO" id="GO:0030632">
    <property type="term" value="P:D-alanine biosynthetic process"/>
    <property type="evidence" value="ECO:0007669"/>
    <property type="project" value="UniProtKB-UniRule"/>
</dbReference>
<sequence>MAFITTSYRDTWVEVDLSAVASNVARINDIYQDQAALMAVVKADGYGHGAVKVAETALANGAKWLGVAILDEAFELRDAGIEAPILVLGRTRPEDAKAAADAGVSLTIWEKTWLDEAAKVLKEQPVHIHIKVDTGMGRVGVTTADEAVQLACALTRLDQFVYEGVMTHFATADEVETAYFEGQHEKFQTTLQQLEAEAGLPPVVHSANSATALRFPEHCTPLFRYGISMYGLLPSDDIEHELPFPLERAMSLHSRLTQVKVPAADEGVSYGASYRTSGDEWIGTVPIGYGDGWVRYHGHETSEVLVNGQRCPIVGKVCMDQMMIRLPNEAAIGDQVTLIGRQGQEEITIQETASRLGTISYEIPCMLGQRIPRCYK</sequence>
<dbReference type="CDD" id="cd00430">
    <property type="entry name" value="PLPDE_III_AR"/>
    <property type="match status" value="1"/>
</dbReference>
<dbReference type="PANTHER" id="PTHR30511:SF0">
    <property type="entry name" value="ALANINE RACEMASE, CATABOLIC-RELATED"/>
    <property type="match status" value="1"/>
</dbReference>
<dbReference type="UniPathway" id="UPA00042">
    <property type="reaction ID" value="UER00497"/>
</dbReference>
<dbReference type="InterPro" id="IPR000821">
    <property type="entry name" value="Ala_racemase"/>
</dbReference>
<dbReference type="Pfam" id="PF00842">
    <property type="entry name" value="Ala_racemase_C"/>
    <property type="match status" value="1"/>
</dbReference>
<comment type="caution">
    <text evidence="9">The sequence shown here is derived from an EMBL/GenBank/DDBJ whole genome shotgun (WGS) entry which is preliminary data.</text>
</comment>
<dbReference type="PANTHER" id="PTHR30511">
    <property type="entry name" value="ALANINE RACEMASE"/>
    <property type="match status" value="1"/>
</dbReference>
<evidence type="ECO:0000256" key="4">
    <source>
        <dbReference type="ARBA" id="ARBA00023235"/>
    </source>
</evidence>
<comment type="cofactor">
    <cofactor evidence="2 5 6">
        <name>pyridoxal 5'-phosphate</name>
        <dbReference type="ChEBI" id="CHEBI:597326"/>
    </cofactor>
</comment>
<dbReference type="FunFam" id="2.40.37.10:FF:000006">
    <property type="entry name" value="Alanine racemase"/>
    <property type="match status" value="1"/>
</dbReference>
<dbReference type="InterPro" id="IPR001608">
    <property type="entry name" value="Ala_racemase_N"/>
</dbReference>
<dbReference type="RefSeq" id="WP_181315410.1">
    <property type="nucleotide sequence ID" value="NZ_PYAV01000015.1"/>
</dbReference>
<dbReference type="Gene3D" id="3.20.20.10">
    <property type="entry name" value="Alanine racemase"/>
    <property type="match status" value="1"/>
</dbReference>
<evidence type="ECO:0000259" key="8">
    <source>
        <dbReference type="SMART" id="SM01005"/>
    </source>
</evidence>
<dbReference type="GO" id="GO:0005829">
    <property type="term" value="C:cytosol"/>
    <property type="evidence" value="ECO:0007669"/>
    <property type="project" value="TreeGrafter"/>
</dbReference>
<evidence type="ECO:0000313" key="9">
    <source>
        <dbReference type="EMBL" id="PSL42458.1"/>
    </source>
</evidence>
<organism evidence="9 10">
    <name type="scientific">Salsuginibacillus halophilus</name>
    <dbReference type="NCBI Taxonomy" id="517424"/>
    <lineage>
        <taxon>Bacteria</taxon>
        <taxon>Bacillati</taxon>
        <taxon>Bacillota</taxon>
        <taxon>Bacilli</taxon>
        <taxon>Bacillales</taxon>
        <taxon>Bacillaceae</taxon>
        <taxon>Salsuginibacillus</taxon>
    </lineage>
</organism>
<dbReference type="InterPro" id="IPR029066">
    <property type="entry name" value="PLP-binding_barrel"/>
</dbReference>
<dbReference type="GO" id="GO:0030170">
    <property type="term" value="F:pyridoxal phosphate binding"/>
    <property type="evidence" value="ECO:0007669"/>
    <property type="project" value="UniProtKB-UniRule"/>
</dbReference>
<comment type="similarity">
    <text evidence="5">Belongs to the alanine racemase family.</text>
</comment>
<dbReference type="GO" id="GO:0008784">
    <property type="term" value="F:alanine racemase activity"/>
    <property type="evidence" value="ECO:0007669"/>
    <property type="project" value="UniProtKB-UniRule"/>
</dbReference>
<evidence type="ECO:0000256" key="1">
    <source>
        <dbReference type="ARBA" id="ARBA00000316"/>
    </source>
</evidence>
<comment type="catalytic activity">
    <reaction evidence="1 5">
        <text>L-alanine = D-alanine</text>
        <dbReference type="Rhea" id="RHEA:20249"/>
        <dbReference type="ChEBI" id="CHEBI:57416"/>
        <dbReference type="ChEBI" id="CHEBI:57972"/>
        <dbReference type="EC" id="5.1.1.1"/>
    </reaction>
</comment>
<protein>
    <recommendedName>
        <fullName evidence="5">Alanine racemase</fullName>
        <ecNumber evidence="5">5.1.1.1</ecNumber>
    </recommendedName>
</protein>
<accession>A0A2P8H8B4</accession>
<feature type="binding site" evidence="5 7">
    <location>
        <position position="319"/>
    </location>
    <ligand>
        <name>substrate</name>
    </ligand>
</feature>
<feature type="binding site" evidence="5 7">
    <location>
        <position position="138"/>
    </location>
    <ligand>
        <name>substrate</name>
    </ligand>
</feature>
<dbReference type="SMART" id="SM01005">
    <property type="entry name" value="Ala_racemase_C"/>
    <property type="match status" value="1"/>
</dbReference>
<evidence type="ECO:0000256" key="5">
    <source>
        <dbReference type="HAMAP-Rule" id="MF_01201"/>
    </source>
</evidence>
<dbReference type="Proteomes" id="UP000242310">
    <property type="component" value="Unassembled WGS sequence"/>
</dbReference>
<dbReference type="SUPFAM" id="SSF51419">
    <property type="entry name" value="PLP-binding barrel"/>
    <property type="match status" value="1"/>
</dbReference>
<dbReference type="EMBL" id="PYAV01000015">
    <property type="protein sequence ID" value="PSL42458.1"/>
    <property type="molecule type" value="Genomic_DNA"/>
</dbReference>
<dbReference type="HAMAP" id="MF_01201">
    <property type="entry name" value="Ala_racemase"/>
    <property type="match status" value="1"/>
</dbReference>
<evidence type="ECO:0000256" key="6">
    <source>
        <dbReference type="PIRSR" id="PIRSR600821-50"/>
    </source>
</evidence>
<evidence type="ECO:0000256" key="7">
    <source>
        <dbReference type="PIRSR" id="PIRSR600821-52"/>
    </source>
</evidence>
<name>A0A2P8H8B4_9BACI</name>
<dbReference type="PROSITE" id="PS00395">
    <property type="entry name" value="ALANINE_RACEMASE"/>
    <property type="match status" value="1"/>
</dbReference>
<dbReference type="Pfam" id="PF01168">
    <property type="entry name" value="Ala_racemase_N"/>
    <property type="match status" value="1"/>
</dbReference>
<dbReference type="AlphaFoldDB" id="A0A2P8H8B4"/>
<dbReference type="InterPro" id="IPR009006">
    <property type="entry name" value="Ala_racemase/Decarboxylase_C"/>
</dbReference>
<keyword evidence="3 5" id="KW-0663">Pyridoxal phosphate</keyword>
<dbReference type="InterPro" id="IPR020622">
    <property type="entry name" value="Ala_racemase_pyridoxalP-BS"/>
</dbReference>
<dbReference type="InterPro" id="IPR011079">
    <property type="entry name" value="Ala_racemase_C"/>
</dbReference>
<feature type="modified residue" description="N6-(pyridoxal phosphate)lysine" evidence="5 6">
    <location>
        <position position="42"/>
    </location>
</feature>
<feature type="domain" description="Alanine racemase C-terminal" evidence="8">
    <location>
        <begin position="249"/>
        <end position="376"/>
    </location>
</feature>
<evidence type="ECO:0000313" key="10">
    <source>
        <dbReference type="Proteomes" id="UP000242310"/>
    </source>
</evidence>
<dbReference type="PRINTS" id="PR00992">
    <property type="entry name" value="ALARACEMASE"/>
</dbReference>
<reference evidence="9 10" key="1">
    <citation type="submission" date="2018-03" db="EMBL/GenBank/DDBJ databases">
        <title>Genomic Encyclopedia of Type Strains, Phase III (KMG-III): the genomes of soil and plant-associated and newly described type strains.</title>
        <authorList>
            <person name="Whitman W."/>
        </authorList>
    </citation>
    <scope>NUCLEOTIDE SEQUENCE [LARGE SCALE GENOMIC DNA]</scope>
    <source>
        <strain evidence="9 10">CGMCC 1.07653</strain>
    </source>
</reference>
<gene>
    <name evidence="9" type="ORF">B0H94_11562</name>
</gene>
<keyword evidence="4 5" id="KW-0413">Isomerase</keyword>
<comment type="function">
    <text evidence="5">Catalyzes the interconversion of L-alanine and D-alanine. May also act on other amino acids.</text>
</comment>
<comment type="pathway">
    <text evidence="5">Amino-acid biosynthesis; D-alanine biosynthesis; D-alanine from L-alanine: step 1/1.</text>
</comment>
<feature type="active site" description="Proton acceptor; specific for D-alanine" evidence="5">
    <location>
        <position position="42"/>
    </location>
</feature>
<feature type="active site" description="Proton acceptor; specific for L-alanine" evidence="5">
    <location>
        <position position="270"/>
    </location>
</feature>
<dbReference type="SUPFAM" id="SSF50621">
    <property type="entry name" value="Alanine racemase C-terminal domain-like"/>
    <property type="match status" value="1"/>
</dbReference>
<dbReference type="FunFam" id="3.20.20.10:FF:000002">
    <property type="entry name" value="Alanine racemase"/>
    <property type="match status" value="1"/>
</dbReference>
<keyword evidence="10" id="KW-1185">Reference proteome</keyword>
<dbReference type="GO" id="GO:0009252">
    <property type="term" value="P:peptidoglycan biosynthetic process"/>
    <property type="evidence" value="ECO:0007669"/>
    <property type="project" value="TreeGrafter"/>
</dbReference>
<evidence type="ECO:0000256" key="3">
    <source>
        <dbReference type="ARBA" id="ARBA00022898"/>
    </source>
</evidence>